<protein>
    <recommendedName>
        <fullName evidence="2">Endoplasmic reticulum vesicle transporter C-terminal domain-containing protein</fullName>
    </recommendedName>
</protein>
<keyword evidence="4" id="KW-1185">Reference proteome</keyword>
<feature type="domain" description="Endoplasmic reticulum vesicle transporter C-terminal" evidence="2">
    <location>
        <begin position="42"/>
        <end position="104"/>
    </location>
</feature>
<feature type="non-terminal residue" evidence="3">
    <location>
        <position position="1"/>
    </location>
</feature>
<dbReference type="InterPro" id="IPR012936">
    <property type="entry name" value="Erv_C"/>
</dbReference>
<sequence>ETTPRRLSSLLDDFEVFGSAPFGLPYGSSLHMPMFGWNSDEDAKRKEQKGESCRIHGYFDTNRVPGNFHIGTHGSSVPAYLSYYDEPVPPQQNMQHTINNLAFME</sequence>
<evidence type="ECO:0000259" key="2">
    <source>
        <dbReference type="Pfam" id="PF07970"/>
    </source>
</evidence>
<reference evidence="3" key="1">
    <citation type="submission" date="2021-02" db="EMBL/GenBank/DDBJ databases">
        <authorList>
            <person name="Dougan E. K."/>
            <person name="Rhodes N."/>
            <person name="Thang M."/>
            <person name="Chan C."/>
        </authorList>
    </citation>
    <scope>NUCLEOTIDE SEQUENCE</scope>
</reference>
<gene>
    <name evidence="3" type="ORF">PGLA1383_LOCUS3282</name>
</gene>
<dbReference type="InterPro" id="IPR045888">
    <property type="entry name" value="Erv"/>
</dbReference>
<dbReference type="EMBL" id="CAJNNV010001121">
    <property type="protein sequence ID" value="CAE8584349.1"/>
    <property type="molecule type" value="Genomic_DNA"/>
</dbReference>
<dbReference type="Proteomes" id="UP000654075">
    <property type="component" value="Unassembled WGS sequence"/>
</dbReference>
<dbReference type="PANTHER" id="PTHR10984:SF25">
    <property type="entry name" value="ENDOPLASMIC RETICULUM-GOLGI INTERMEDIATE COMPARTMENT PROTEIN 3"/>
    <property type="match status" value="1"/>
</dbReference>
<evidence type="ECO:0000313" key="4">
    <source>
        <dbReference type="Proteomes" id="UP000654075"/>
    </source>
</evidence>
<dbReference type="AlphaFoldDB" id="A0A813DCY4"/>
<dbReference type="GO" id="GO:0030134">
    <property type="term" value="C:COPII-coated ER to Golgi transport vesicle"/>
    <property type="evidence" value="ECO:0007669"/>
    <property type="project" value="TreeGrafter"/>
</dbReference>
<name>A0A813DCY4_POLGL</name>
<feature type="non-terminal residue" evidence="3">
    <location>
        <position position="105"/>
    </location>
</feature>
<dbReference type="OrthoDB" id="449452at2759"/>
<dbReference type="Pfam" id="PF07970">
    <property type="entry name" value="COPIIcoated_ERV"/>
    <property type="match status" value="1"/>
</dbReference>
<organism evidence="3 4">
    <name type="scientific">Polarella glacialis</name>
    <name type="common">Dinoflagellate</name>
    <dbReference type="NCBI Taxonomy" id="89957"/>
    <lineage>
        <taxon>Eukaryota</taxon>
        <taxon>Sar</taxon>
        <taxon>Alveolata</taxon>
        <taxon>Dinophyceae</taxon>
        <taxon>Suessiales</taxon>
        <taxon>Suessiaceae</taxon>
        <taxon>Polarella</taxon>
    </lineage>
</organism>
<dbReference type="PANTHER" id="PTHR10984">
    <property type="entry name" value="ENDOPLASMIC RETICULUM-GOLGI INTERMEDIATE COMPARTMENT PROTEIN"/>
    <property type="match status" value="1"/>
</dbReference>
<comment type="caution">
    <text evidence="3">The sequence shown here is derived from an EMBL/GenBank/DDBJ whole genome shotgun (WGS) entry which is preliminary data.</text>
</comment>
<evidence type="ECO:0000313" key="3">
    <source>
        <dbReference type="EMBL" id="CAE8584349.1"/>
    </source>
</evidence>
<comment type="similarity">
    <text evidence="1">Belongs to the ERGIC family.</text>
</comment>
<evidence type="ECO:0000256" key="1">
    <source>
        <dbReference type="ARBA" id="ARBA00005648"/>
    </source>
</evidence>
<proteinExistence type="inferred from homology"/>
<dbReference type="GO" id="GO:0005783">
    <property type="term" value="C:endoplasmic reticulum"/>
    <property type="evidence" value="ECO:0007669"/>
    <property type="project" value="TreeGrafter"/>
</dbReference>
<accession>A0A813DCY4</accession>